<feature type="compositionally biased region" description="Basic and acidic residues" evidence="3">
    <location>
        <begin position="180"/>
        <end position="199"/>
    </location>
</feature>
<dbReference type="PROSITE" id="PS00598">
    <property type="entry name" value="CHROMO_1"/>
    <property type="match status" value="1"/>
</dbReference>
<feature type="compositionally biased region" description="Basic residues" evidence="3">
    <location>
        <begin position="108"/>
        <end position="117"/>
    </location>
</feature>
<feature type="region of interest" description="Disordered" evidence="3">
    <location>
        <begin position="283"/>
        <end position="324"/>
    </location>
</feature>
<dbReference type="CDD" id="cd00024">
    <property type="entry name" value="CD_CSD"/>
    <property type="match status" value="2"/>
</dbReference>
<feature type="compositionally biased region" description="Acidic residues" evidence="3">
    <location>
        <begin position="81"/>
        <end position="91"/>
    </location>
</feature>
<gene>
    <name evidence="5" type="ORF">DMN91_010830</name>
</gene>
<dbReference type="SUPFAM" id="SSF54160">
    <property type="entry name" value="Chromo domain-like"/>
    <property type="match status" value="2"/>
</dbReference>
<dbReference type="OrthoDB" id="5376140at2759"/>
<comment type="subcellular location">
    <subcellularLocation>
        <location evidence="1">Nucleus</location>
    </subcellularLocation>
</comment>
<dbReference type="Pfam" id="PF00385">
    <property type="entry name" value="Chromo"/>
    <property type="match status" value="2"/>
</dbReference>
<evidence type="ECO:0000313" key="5">
    <source>
        <dbReference type="EMBL" id="RLU16762.1"/>
    </source>
</evidence>
<name>A0A3L8D9E0_OOCBI</name>
<dbReference type="PROSITE" id="PS50013">
    <property type="entry name" value="CHROMO_2"/>
    <property type="match status" value="2"/>
</dbReference>
<evidence type="ECO:0000256" key="1">
    <source>
        <dbReference type="ARBA" id="ARBA00004123"/>
    </source>
</evidence>
<dbReference type="InterPro" id="IPR016197">
    <property type="entry name" value="Chromo-like_dom_sf"/>
</dbReference>
<sequence>MRRLGMKNKRRKSETTSDSEPEENGGARAATNNAANDGASQQSSKSASEDSAAPATRKSPSKRRSLRGAPVQKSAARAADDAEMKDDEMPPENERENGEKSAAGRKPSPNKRRRKADHKASTSANEKPGTENEYEVEELVGHRTIKGRRQFLVRWKGYGDSADSWENEKDLNCPELIKDFLAKDKETKSPKTKTRTDKTKKSKTIGKKQAENDAEDSKEGLKEFEVERIIEVHFKKNGMREFLIRWKGFTAADDTWEPEENLNCPELIAKFMQKLEKVKTADMRELRTNPAHTKRYTLSTRDHGRRLSKRNMDKQRATYHECDE</sequence>
<dbReference type="GO" id="GO:0005694">
    <property type="term" value="C:chromosome"/>
    <property type="evidence" value="ECO:0007669"/>
    <property type="project" value="UniProtKB-ARBA"/>
</dbReference>
<dbReference type="InterPro" id="IPR000953">
    <property type="entry name" value="Chromo/chromo_shadow_dom"/>
</dbReference>
<comment type="caution">
    <text evidence="5">The sequence shown here is derived from an EMBL/GenBank/DDBJ whole genome shotgun (WGS) entry which is preliminary data.</text>
</comment>
<dbReference type="InterPro" id="IPR051219">
    <property type="entry name" value="Heterochromatin_chromo-domain"/>
</dbReference>
<feature type="compositionally biased region" description="Basic residues" evidence="3">
    <location>
        <begin position="1"/>
        <end position="12"/>
    </location>
</feature>
<feature type="region of interest" description="Disordered" evidence="3">
    <location>
        <begin position="180"/>
        <end position="220"/>
    </location>
</feature>
<dbReference type="PRINTS" id="PR00504">
    <property type="entry name" value="CHROMODOMAIN"/>
</dbReference>
<dbReference type="EMBL" id="QOIP01000011">
    <property type="protein sequence ID" value="RLU16762.1"/>
    <property type="molecule type" value="Genomic_DNA"/>
</dbReference>
<dbReference type="Proteomes" id="UP000279307">
    <property type="component" value="Chromosome 11"/>
</dbReference>
<dbReference type="SMART" id="SM00298">
    <property type="entry name" value="CHROMO"/>
    <property type="match status" value="2"/>
</dbReference>
<dbReference type="PANTHER" id="PTHR22812">
    <property type="entry name" value="CHROMOBOX PROTEIN"/>
    <property type="match status" value="1"/>
</dbReference>
<dbReference type="InterPro" id="IPR023779">
    <property type="entry name" value="Chromodomain_CS"/>
</dbReference>
<dbReference type="InterPro" id="IPR017984">
    <property type="entry name" value="Chromo_dom_subgr"/>
</dbReference>
<keyword evidence="2" id="KW-0539">Nucleus</keyword>
<dbReference type="GO" id="GO:0005634">
    <property type="term" value="C:nucleus"/>
    <property type="evidence" value="ECO:0007669"/>
    <property type="project" value="UniProtKB-SubCell"/>
</dbReference>
<feature type="compositionally biased region" description="Basic and acidic residues" evidence="3">
    <location>
        <begin position="208"/>
        <end position="220"/>
    </location>
</feature>
<dbReference type="AlphaFoldDB" id="A0A3L8D9E0"/>
<feature type="compositionally biased region" description="Low complexity" evidence="3">
    <location>
        <begin position="24"/>
        <end position="55"/>
    </location>
</feature>
<feature type="domain" description="Chromo" evidence="4">
    <location>
        <begin position="224"/>
        <end position="283"/>
    </location>
</feature>
<dbReference type="Gene3D" id="2.40.50.40">
    <property type="match status" value="2"/>
</dbReference>
<feature type="region of interest" description="Disordered" evidence="3">
    <location>
        <begin position="1"/>
        <end position="137"/>
    </location>
</feature>
<evidence type="ECO:0000259" key="4">
    <source>
        <dbReference type="PROSITE" id="PS50013"/>
    </source>
</evidence>
<proteinExistence type="predicted"/>
<dbReference type="InterPro" id="IPR023780">
    <property type="entry name" value="Chromo_domain"/>
</dbReference>
<evidence type="ECO:0000256" key="2">
    <source>
        <dbReference type="ARBA" id="ARBA00023242"/>
    </source>
</evidence>
<feature type="domain" description="Chromo" evidence="4">
    <location>
        <begin position="134"/>
        <end position="192"/>
    </location>
</feature>
<organism evidence="5">
    <name type="scientific">Ooceraea biroi</name>
    <name type="common">Clonal raider ant</name>
    <name type="synonym">Cerapachys biroi</name>
    <dbReference type="NCBI Taxonomy" id="2015173"/>
    <lineage>
        <taxon>Eukaryota</taxon>
        <taxon>Metazoa</taxon>
        <taxon>Ecdysozoa</taxon>
        <taxon>Arthropoda</taxon>
        <taxon>Hexapoda</taxon>
        <taxon>Insecta</taxon>
        <taxon>Pterygota</taxon>
        <taxon>Neoptera</taxon>
        <taxon>Endopterygota</taxon>
        <taxon>Hymenoptera</taxon>
        <taxon>Apocrita</taxon>
        <taxon>Aculeata</taxon>
        <taxon>Formicoidea</taxon>
        <taxon>Formicidae</taxon>
        <taxon>Dorylinae</taxon>
        <taxon>Ooceraea</taxon>
    </lineage>
</organism>
<reference evidence="5" key="2">
    <citation type="submission" date="2018-07" db="EMBL/GenBank/DDBJ databases">
        <authorList>
            <person name="Mckenzie S.K."/>
            <person name="Kronauer D.J.C."/>
        </authorList>
    </citation>
    <scope>NUCLEOTIDE SEQUENCE</scope>
    <source>
        <strain evidence="5">Clonal line C1</strain>
    </source>
</reference>
<accession>A0A3L8D9E0</accession>
<reference evidence="5" key="1">
    <citation type="journal article" date="2018" name="Genome Res.">
        <title>The genomic architecture and molecular evolution of ant odorant receptors.</title>
        <authorList>
            <person name="McKenzie S.K."/>
            <person name="Kronauer D.J.C."/>
        </authorList>
    </citation>
    <scope>NUCLEOTIDE SEQUENCE [LARGE SCALE GENOMIC DNA]</scope>
    <source>
        <strain evidence="5">Clonal line C1</strain>
    </source>
</reference>
<protein>
    <recommendedName>
        <fullName evidence="4">Chromo domain-containing protein</fullName>
    </recommendedName>
</protein>
<evidence type="ECO:0000256" key="3">
    <source>
        <dbReference type="SAM" id="MobiDB-lite"/>
    </source>
</evidence>
<feature type="compositionally biased region" description="Basic and acidic residues" evidence="3">
    <location>
        <begin position="310"/>
        <end position="324"/>
    </location>
</feature>